<dbReference type="InterPro" id="IPR012349">
    <property type="entry name" value="Split_barrel_FMN-bd"/>
</dbReference>
<protein>
    <submittedName>
        <fullName evidence="3">Epimerase</fullName>
    </submittedName>
</protein>
<dbReference type="Gene3D" id="3.40.50.720">
    <property type="entry name" value="NAD(P)-binding Rossmann-like Domain"/>
    <property type="match status" value="1"/>
</dbReference>
<dbReference type="Proteomes" id="UP000095200">
    <property type="component" value="Unassembled WGS sequence"/>
</dbReference>
<feature type="domain" description="Pyridoxamine 5'-phosphate oxidase N-terminal" evidence="1">
    <location>
        <begin position="530"/>
        <end position="649"/>
    </location>
</feature>
<organism evidence="3 4">
    <name type="scientific">Desulfoplanes formicivorans</name>
    <dbReference type="NCBI Taxonomy" id="1592317"/>
    <lineage>
        <taxon>Bacteria</taxon>
        <taxon>Pseudomonadati</taxon>
        <taxon>Thermodesulfobacteriota</taxon>
        <taxon>Desulfovibrionia</taxon>
        <taxon>Desulfovibrionales</taxon>
        <taxon>Desulfoplanaceae</taxon>
        <taxon>Desulfoplanes</taxon>
    </lineage>
</organism>
<evidence type="ECO:0000313" key="3">
    <source>
        <dbReference type="EMBL" id="GAU08171.1"/>
    </source>
</evidence>
<dbReference type="PANTHER" id="PTHR48079:SF6">
    <property type="entry name" value="NAD(P)-BINDING DOMAIN-CONTAINING PROTEIN-RELATED"/>
    <property type="match status" value="1"/>
</dbReference>
<dbReference type="InterPro" id="IPR016040">
    <property type="entry name" value="NAD(P)-bd_dom"/>
</dbReference>
<evidence type="ECO:0000259" key="1">
    <source>
        <dbReference type="Pfam" id="PF01243"/>
    </source>
</evidence>
<dbReference type="CDD" id="cd05245">
    <property type="entry name" value="SDR_a2"/>
    <property type="match status" value="1"/>
</dbReference>
<dbReference type="GO" id="GO:0005737">
    <property type="term" value="C:cytoplasm"/>
    <property type="evidence" value="ECO:0007669"/>
    <property type="project" value="TreeGrafter"/>
</dbReference>
<name>A0A194AGG1_9BACT</name>
<accession>A0A194AGG1</accession>
<comment type="caution">
    <text evidence="3">The sequence shown here is derived from an EMBL/GenBank/DDBJ whole genome shotgun (WGS) entry which is preliminary data.</text>
</comment>
<dbReference type="SUPFAM" id="SSF50475">
    <property type="entry name" value="FMN-binding split barrel"/>
    <property type="match status" value="1"/>
</dbReference>
<dbReference type="Pfam" id="PF01243">
    <property type="entry name" value="PNPOx_N"/>
    <property type="match status" value="1"/>
</dbReference>
<dbReference type="AlphaFoldDB" id="A0A194AGG1"/>
<dbReference type="Gene3D" id="2.30.110.10">
    <property type="entry name" value="Electron Transport, Fmn-binding Protein, Chain A"/>
    <property type="match status" value="1"/>
</dbReference>
<dbReference type="InterPro" id="IPR021295">
    <property type="entry name" value="DUF2867"/>
</dbReference>
<dbReference type="InterPro" id="IPR011576">
    <property type="entry name" value="Pyridox_Oxase_N"/>
</dbReference>
<dbReference type="Pfam" id="PF13460">
    <property type="entry name" value="NAD_binding_10"/>
    <property type="match status" value="1"/>
</dbReference>
<dbReference type="STRING" id="1592317.DPF_0874"/>
<dbReference type="EMBL" id="BDFE01000009">
    <property type="protein sequence ID" value="GAU08171.1"/>
    <property type="molecule type" value="Genomic_DNA"/>
</dbReference>
<proteinExistence type="predicted"/>
<evidence type="ECO:0000259" key="2">
    <source>
        <dbReference type="Pfam" id="PF13460"/>
    </source>
</evidence>
<dbReference type="InterPro" id="IPR036291">
    <property type="entry name" value="NAD(P)-bd_dom_sf"/>
</dbReference>
<gene>
    <name evidence="3" type="ORF">DPF_0874</name>
</gene>
<keyword evidence="4" id="KW-1185">Reference proteome</keyword>
<dbReference type="SUPFAM" id="SSF51735">
    <property type="entry name" value="NAD(P)-binding Rossmann-fold domains"/>
    <property type="match status" value="1"/>
</dbReference>
<dbReference type="PANTHER" id="PTHR48079">
    <property type="entry name" value="PROTEIN YEEZ"/>
    <property type="match status" value="1"/>
</dbReference>
<reference evidence="4" key="1">
    <citation type="submission" date="2016-06" db="EMBL/GenBank/DDBJ databases">
        <title>Draft genome sequence of Desulfoplanes formicivorans strain Pf12B.</title>
        <authorList>
            <person name="Watanabe M."/>
            <person name="Kojima H."/>
            <person name="Fukui M."/>
        </authorList>
    </citation>
    <scope>NUCLEOTIDE SEQUENCE [LARGE SCALE GENOMIC DNA]</scope>
    <source>
        <strain evidence="4">Pf12B</strain>
    </source>
</reference>
<dbReference type="Pfam" id="PF11066">
    <property type="entry name" value="DUF2867"/>
    <property type="match status" value="1"/>
</dbReference>
<sequence length="676" mass="74978">MNTTHKTVLVLGATGYVGGRLVPLLLDKGYHVRAGARSASKLACRPYARHPHLEIVPVDVLDQKALDSALAGCQAAFYLVHAMQSGVRNFSEIDRQAAQNMTAASSKAGLEQIIYLGGLGIQGKDLSEHLASRMEVGEVLMQGDVPVTWLRAAMILGAGSASFEILRYLVDRLPIMLTPKWVRNRCQPIAISNVLGYLTGCLEEPATLGQVFDIGGRDILSYEELFQIYAREAGLKPRIVISVPVLSPRLSSHWISLVTPLPANIARPLAEGLRNEVVCADMRIAELIPQKLLSCQEAIARILQRVRQQTVDTFWSDAGVVHTPEWVTCGDKEYAEGTVLSCNYATVLQARPAEVWETIRTIGGQRGWYYGNALWKLRGFVDKLMGGVGLRRGRRDPRHIRVGDALDFWRVLDVRKSHKLTLLAEMKVPGEALLEFTLTAQEGGRTELVQSARFLPRGLWGIVYWYLLAPFHVLIFKGMLRGISRHILCPVIRPPARVIAKPSCVVREPLDEEIRPCIVLTEDPLWRTTLRTFLAEQKSMVLATQSEAGPYCSLMVFAVTPDLTNIALATPRSTRKYENMIAHPVVSLLADNRENGDDDPHGAMAVTVLGTATELAGSPADSMKRLLMQAHPRLKDFLNDADTAVFAVSVSRYIVVEEFQDVQEIFVRQLNDQERA</sequence>
<dbReference type="SUPFAM" id="SSF55961">
    <property type="entry name" value="Bet v1-like"/>
    <property type="match status" value="1"/>
</dbReference>
<dbReference type="InterPro" id="IPR051783">
    <property type="entry name" value="NAD(P)-dependent_oxidoreduct"/>
</dbReference>
<evidence type="ECO:0000313" key="4">
    <source>
        <dbReference type="Proteomes" id="UP000095200"/>
    </source>
</evidence>
<feature type="domain" description="NAD(P)-binding" evidence="2">
    <location>
        <begin position="12"/>
        <end position="124"/>
    </location>
</feature>
<dbReference type="GO" id="GO:0004029">
    <property type="term" value="F:aldehyde dehydrogenase (NAD+) activity"/>
    <property type="evidence" value="ECO:0007669"/>
    <property type="project" value="TreeGrafter"/>
</dbReference>
<dbReference type="RefSeq" id="WP_069857660.1">
    <property type="nucleotide sequence ID" value="NZ_BDFE01000009.1"/>
</dbReference>